<protein>
    <submittedName>
        <fullName evidence="3">Uncharacterized protein</fullName>
    </submittedName>
</protein>
<name>K0NGG8_9LACO</name>
<dbReference type="InterPro" id="IPR022104">
    <property type="entry name" value="DUF3644"/>
</dbReference>
<reference evidence="3 4" key="1">
    <citation type="submission" date="2012-08" db="EMBL/GenBank/DDBJ databases">
        <title>Draft Genome Sequences of Lactobacillus equicursoris CIP 110162T, isolated from thoroughbred racehorse feces and Lactobacillus sp. CRBIP 24.137 isolated from urine of human.</title>
        <authorList>
            <person name="Cousin S."/>
            <person name="Loux V."/>
            <person name="Ma L."/>
            <person name="Creno S."/>
            <person name="Clermont D."/>
            <person name="Bizet C."/>
            <person name="Bouchier C."/>
        </authorList>
    </citation>
    <scope>NUCLEOTIDE SEQUENCE [LARGE SCALE GENOMIC DNA]</scope>
    <source>
        <strain evidence="3 4">66c</strain>
    </source>
</reference>
<dbReference type="EMBL" id="CALZ01000138">
    <property type="protein sequence ID" value="CCK84427.1"/>
    <property type="molecule type" value="Genomic_DNA"/>
</dbReference>
<sequence>MENLSNRLVDKSVEAFIMGLEIYNKPTIRYRVEGFSFFICNAWELMLKAYLINRDGETSIYYADKADRTISLEESIKRVFTNKHDPLRLNLEQIISLRNTSTHFITEDYEQIFAPLFQACVFNYVEKMQEFHTVDVSKNIAPSFLSLSVNVSDISDKALKANYSAVVAERMIRKRNEIAGERQEEGAKYSIPIETRLVITKDPNKADFAVNVSKTADTNITIVRDIKDPNAIFTFAQRKVIDSVKKRLKKKHILLDKIKNGEPVKDKFTSNDFQLFIKFYDIKNNESMCYHYNIGNRYGYSQKVVDFIIDEIEKNHSIILHIKQELLKAKK</sequence>
<feature type="domain" description="DUF3644" evidence="1">
    <location>
        <begin position="7"/>
        <end position="179"/>
    </location>
</feature>
<dbReference type="Proteomes" id="UP000009325">
    <property type="component" value="Unassembled WGS sequence"/>
</dbReference>
<evidence type="ECO:0000313" key="3">
    <source>
        <dbReference type="EMBL" id="CCK84427.1"/>
    </source>
</evidence>
<dbReference type="RefSeq" id="WP_009558553.1">
    <property type="nucleotide sequence ID" value="NZ_CALZ01000138.1"/>
</dbReference>
<dbReference type="OrthoDB" id="1398764at2"/>
<accession>K0NGG8</accession>
<dbReference type="InterPro" id="IPR049530">
    <property type="entry name" value="EC042_2821"/>
</dbReference>
<evidence type="ECO:0000259" key="1">
    <source>
        <dbReference type="Pfam" id="PF12358"/>
    </source>
</evidence>
<dbReference type="AlphaFoldDB" id="K0NGG8"/>
<evidence type="ECO:0000259" key="2">
    <source>
        <dbReference type="Pfam" id="PF18740"/>
    </source>
</evidence>
<dbReference type="Pfam" id="PF18740">
    <property type="entry name" value="EC042_2821"/>
    <property type="match status" value="1"/>
</dbReference>
<dbReference type="Pfam" id="PF12358">
    <property type="entry name" value="DUF3644"/>
    <property type="match status" value="1"/>
</dbReference>
<feature type="domain" description="EC042-2821-like Restriction Endonuclease-like" evidence="2">
    <location>
        <begin position="228"/>
        <end position="319"/>
    </location>
</feature>
<organism evidence="3 4">
    <name type="scientific">Lactobacillus equicursoris 66c</name>
    <dbReference type="NCBI Taxonomy" id="872326"/>
    <lineage>
        <taxon>Bacteria</taxon>
        <taxon>Bacillati</taxon>
        <taxon>Bacillota</taxon>
        <taxon>Bacilli</taxon>
        <taxon>Lactobacillales</taxon>
        <taxon>Lactobacillaceae</taxon>
        <taxon>Lactobacillus</taxon>
    </lineage>
</organism>
<gene>
    <name evidence="3" type="ORF">BN146_09405</name>
</gene>
<evidence type="ECO:0000313" key="4">
    <source>
        <dbReference type="Proteomes" id="UP000009325"/>
    </source>
</evidence>
<proteinExistence type="predicted"/>
<comment type="caution">
    <text evidence="3">The sequence shown here is derived from an EMBL/GenBank/DDBJ whole genome shotgun (WGS) entry which is preliminary data.</text>
</comment>